<dbReference type="InterPro" id="IPR041677">
    <property type="entry name" value="DNA2/NAM7_AAA_11"/>
</dbReference>
<evidence type="ECO:0000256" key="8">
    <source>
        <dbReference type="ARBA" id="ARBA00022806"/>
    </source>
</evidence>
<dbReference type="InterPro" id="IPR027417">
    <property type="entry name" value="P-loop_NTPase"/>
</dbReference>
<keyword evidence="9" id="KW-0067">ATP-binding</keyword>
<gene>
    <name evidence="14" type="ORF">SYNPS1DRAFT_13581</name>
</gene>
<dbReference type="InterPro" id="IPR047187">
    <property type="entry name" value="SF1_C_Upf1"/>
</dbReference>
<keyword evidence="8" id="KW-0347">Helicase</keyword>
<dbReference type="GO" id="GO:0043139">
    <property type="term" value="F:5'-3' DNA helicase activity"/>
    <property type="evidence" value="ECO:0007669"/>
    <property type="project" value="TreeGrafter"/>
</dbReference>
<sequence>MACPPSLFVARQLELLEREREEAIAQTELLRTCRSPQTLQRHGLALLALQVIGARTGLGGQCLLELGPAVAGGRFPPHQIRPNDVVLIERNDGTGDASGSKSGVVWRISDARLIVALDTELPDGWGDRCRVATQPVYSTVLGRMRRSLQRLQRRIEENDAATLLDVLLRGHAPRFDYRVKIEQWLDPSLNASQRAAVQLAISADHLALVHGPPGTGKTYTLTEIIRQYVQRGKRVLVCGPSNLSVDNLAERLAPHKIPMVRLGHPARALPSIVEHTLDAQTRNSDGGAVLVDVRRDMDAALARLPRCKKHSERRNIYNELRQLRKEYRRREAKLVEELVGNARIILCTLSGADSRQLQGQTFDVVVIDEAAQALEAECWIAMHRANCVILAGDHRQLPPTVLSNRTRASVERSVLATSKDPAVFTLDVTLFDRMLAQHGDTVKRMLSTQYRMHQDIMAFPSLRFYANELTADDAVRARLLSDMPGVDATDDTTIPLLWIDTAGCGWLERVEEDVRGRSGDSRFNPGEAGQVVRHVRQLVEAGLPAESIAVITPYNAQVAHLRDKLRERYPQLEIGSVDGFQGREKDAVIVSLVRSNDTGDIGFLADYRRTNVAITRPRRHLCIIGDSETVGKSDQFYRQWYEWMTEHAEIRYADANDDGEDE</sequence>
<feature type="domain" description="AAA+ ATPase" evidence="12">
    <location>
        <begin position="203"/>
        <end position="416"/>
    </location>
</feature>
<feature type="domain" description="Helicase ATP-binding" evidence="13">
    <location>
        <begin position="185"/>
        <end position="429"/>
    </location>
</feature>
<dbReference type="CDD" id="cd18808">
    <property type="entry name" value="SF1_C_Upf1"/>
    <property type="match status" value="1"/>
</dbReference>
<name>A0A4P9Z340_9FUNG</name>
<comment type="subcellular location">
    <subcellularLocation>
        <location evidence="2">Cytoplasm</location>
    </subcellularLocation>
    <subcellularLocation>
        <location evidence="1">Nucleus</location>
    </subcellularLocation>
</comment>
<dbReference type="Gene3D" id="2.40.30.270">
    <property type="match status" value="1"/>
</dbReference>
<dbReference type="InterPro" id="IPR003593">
    <property type="entry name" value="AAA+_ATPase"/>
</dbReference>
<keyword evidence="5" id="KW-0963">Cytoplasm</keyword>
<proteinExistence type="inferred from homology"/>
<keyword evidence="7" id="KW-0378">Hydrolase</keyword>
<dbReference type="GO" id="GO:0005694">
    <property type="term" value="C:chromosome"/>
    <property type="evidence" value="ECO:0007669"/>
    <property type="project" value="UniProtKB-ARBA"/>
</dbReference>
<dbReference type="SMART" id="SM00487">
    <property type="entry name" value="DEXDc"/>
    <property type="match status" value="1"/>
</dbReference>
<keyword evidence="10" id="KW-0539">Nucleus</keyword>
<dbReference type="EC" id="3.6.4.12" evidence="4"/>
<dbReference type="Pfam" id="PF13087">
    <property type="entry name" value="AAA_12"/>
    <property type="match status" value="1"/>
</dbReference>
<evidence type="ECO:0000256" key="6">
    <source>
        <dbReference type="ARBA" id="ARBA00022741"/>
    </source>
</evidence>
<evidence type="ECO:0000256" key="4">
    <source>
        <dbReference type="ARBA" id="ARBA00012551"/>
    </source>
</evidence>
<dbReference type="InterPro" id="IPR048761">
    <property type="entry name" value="SMUBP-2_HCS1_1B"/>
</dbReference>
<evidence type="ECO:0000256" key="10">
    <source>
        <dbReference type="ARBA" id="ARBA00023242"/>
    </source>
</evidence>
<dbReference type="GO" id="GO:0003677">
    <property type="term" value="F:DNA binding"/>
    <property type="evidence" value="ECO:0007669"/>
    <property type="project" value="InterPro"/>
</dbReference>
<dbReference type="FunFam" id="3.40.50.300:FF:000326">
    <property type="entry name" value="P-loop containing nucleoside triphosphate hydrolase"/>
    <property type="match status" value="1"/>
</dbReference>
<dbReference type="GO" id="GO:0016787">
    <property type="term" value="F:hydrolase activity"/>
    <property type="evidence" value="ECO:0007669"/>
    <property type="project" value="UniProtKB-KW"/>
</dbReference>
<dbReference type="SMART" id="SM00382">
    <property type="entry name" value="AAA"/>
    <property type="match status" value="1"/>
</dbReference>
<dbReference type="PROSITE" id="PS50096">
    <property type="entry name" value="IQ"/>
    <property type="match status" value="1"/>
</dbReference>
<dbReference type="EMBL" id="KZ989319">
    <property type="protein sequence ID" value="RKP26856.1"/>
    <property type="molecule type" value="Genomic_DNA"/>
</dbReference>
<dbReference type="CDD" id="cd18044">
    <property type="entry name" value="DEXXQc_SMUBP2"/>
    <property type="match status" value="1"/>
</dbReference>
<dbReference type="OrthoDB" id="6513042at2759"/>
<evidence type="ECO:0000256" key="5">
    <source>
        <dbReference type="ARBA" id="ARBA00022490"/>
    </source>
</evidence>
<dbReference type="InterPro" id="IPR041679">
    <property type="entry name" value="DNA2/NAM7-like_C"/>
</dbReference>
<evidence type="ECO:0000256" key="11">
    <source>
        <dbReference type="ARBA" id="ARBA00048432"/>
    </source>
</evidence>
<keyword evidence="15" id="KW-1185">Reference proteome</keyword>
<protein>
    <recommendedName>
        <fullName evidence="4">DNA helicase</fullName>
        <ecNumber evidence="4">3.6.4.12</ecNumber>
    </recommendedName>
</protein>
<dbReference type="SUPFAM" id="SSF52540">
    <property type="entry name" value="P-loop containing nucleoside triphosphate hydrolases"/>
    <property type="match status" value="1"/>
</dbReference>
<dbReference type="GO" id="GO:0005737">
    <property type="term" value="C:cytoplasm"/>
    <property type="evidence" value="ECO:0007669"/>
    <property type="project" value="UniProtKB-SubCell"/>
</dbReference>
<evidence type="ECO:0000313" key="14">
    <source>
        <dbReference type="EMBL" id="RKP26856.1"/>
    </source>
</evidence>
<comment type="similarity">
    <text evidence="3">Belongs to the DNA2/NAM7 helicase family.</text>
</comment>
<dbReference type="Proteomes" id="UP000278143">
    <property type="component" value="Unassembled WGS sequence"/>
</dbReference>
<dbReference type="PANTHER" id="PTHR43788">
    <property type="entry name" value="DNA2/NAM7 HELICASE FAMILY MEMBER"/>
    <property type="match status" value="1"/>
</dbReference>
<dbReference type="GO" id="GO:0005634">
    <property type="term" value="C:nucleus"/>
    <property type="evidence" value="ECO:0007669"/>
    <property type="project" value="UniProtKB-SubCell"/>
</dbReference>
<dbReference type="NCBIfam" id="TIGR00376">
    <property type="entry name" value="IGHMBP2 family helicase"/>
    <property type="match status" value="1"/>
</dbReference>
<dbReference type="AlphaFoldDB" id="A0A4P9Z340"/>
<comment type="catalytic activity">
    <reaction evidence="11">
        <text>ATP + H2O = ADP + phosphate + H(+)</text>
        <dbReference type="Rhea" id="RHEA:13065"/>
        <dbReference type="ChEBI" id="CHEBI:15377"/>
        <dbReference type="ChEBI" id="CHEBI:15378"/>
        <dbReference type="ChEBI" id="CHEBI:30616"/>
        <dbReference type="ChEBI" id="CHEBI:43474"/>
        <dbReference type="ChEBI" id="CHEBI:456216"/>
        <dbReference type="EC" id="3.6.4.12"/>
    </reaction>
    <physiologicalReaction direction="left-to-right" evidence="11">
        <dbReference type="Rhea" id="RHEA:13066"/>
    </physiologicalReaction>
</comment>
<dbReference type="InterPro" id="IPR050534">
    <property type="entry name" value="Coronavir_polyprotein_1ab"/>
</dbReference>
<evidence type="ECO:0000259" key="12">
    <source>
        <dbReference type="SMART" id="SM00382"/>
    </source>
</evidence>
<evidence type="ECO:0000256" key="2">
    <source>
        <dbReference type="ARBA" id="ARBA00004496"/>
    </source>
</evidence>
<accession>A0A4P9Z340</accession>
<organism evidence="14 15">
    <name type="scientific">Syncephalis pseudoplumigaleata</name>
    <dbReference type="NCBI Taxonomy" id="1712513"/>
    <lineage>
        <taxon>Eukaryota</taxon>
        <taxon>Fungi</taxon>
        <taxon>Fungi incertae sedis</taxon>
        <taxon>Zoopagomycota</taxon>
        <taxon>Zoopagomycotina</taxon>
        <taxon>Zoopagomycetes</taxon>
        <taxon>Zoopagales</taxon>
        <taxon>Piptocephalidaceae</taxon>
        <taxon>Syncephalis</taxon>
    </lineage>
</organism>
<reference evidence="15" key="1">
    <citation type="journal article" date="2018" name="Nat. Microbiol.">
        <title>Leveraging single-cell genomics to expand the fungal tree of life.</title>
        <authorList>
            <person name="Ahrendt S.R."/>
            <person name="Quandt C.A."/>
            <person name="Ciobanu D."/>
            <person name="Clum A."/>
            <person name="Salamov A."/>
            <person name="Andreopoulos B."/>
            <person name="Cheng J.F."/>
            <person name="Woyke T."/>
            <person name="Pelin A."/>
            <person name="Henrissat B."/>
            <person name="Reynolds N.K."/>
            <person name="Benny G.L."/>
            <person name="Smith M.E."/>
            <person name="James T.Y."/>
            <person name="Grigoriev I.V."/>
        </authorList>
    </citation>
    <scope>NUCLEOTIDE SEQUENCE [LARGE SCALE GENOMIC DNA]</scope>
    <source>
        <strain evidence="15">Benny S71-1</strain>
    </source>
</reference>
<dbReference type="PANTHER" id="PTHR43788:SF8">
    <property type="entry name" value="DNA-BINDING PROTEIN SMUBP-2"/>
    <property type="match status" value="1"/>
</dbReference>
<keyword evidence="6" id="KW-0547">Nucleotide-binding</keyword>
<evidence type="ECO:0000256" key="9">
    <source>
        <dbReference type="ARBA" id="ARBA00022840"/>
    </source>
</evidence>
<dbReference type="InterPro" id="IPR004483">
    <property type="entry name" value="SMUBP-2/Hcs1-like"/>
</dbReference>
<evidence type="ECO:0000256" key="1">
    <source>
        <dbReference type="ARBA" id="ARBA00004123"/>
    </source>
</evidence>
<dbReference type="GO" id="GO:0005524">
    <property type="term" value="F:ATP binding"/>
    <property type="evidence" value="ECO:0007669"/>
    <property type="project" value="UniProtKB-KW"/>
</dbReference>
<evidence type="ECO:0000259" key="13">
    <source>
        <dbReference type="SMART" id="SM00487"/>
    </source>
</evidence>
<dbReference type="Pfam" id="PF13086">
    <property type="entry name" value="AAA_11"/>
    <property type="match status" value="1"/>
</dbReference>
<dbReference type="InterPro" id="IPR014001">
    <property type="entry name" value="Helicase_ATP-bd"/>
</dbReference>
<evidence type="ECO:0000313" key="15">
    <source>
        <dbReference type="Proteomes" id="UP000278143"/>
    </source>
</evidence>
<evidence type="ECO:0000256" key="7">
    <source>
        <dbReference type="ARBA" id="ARBA00022801"/>
    </source>
</evidence>
<dbReference type="Pfam" id="PF21138">
    <property type="entry name" value="SMUBP-2_HCS1_1B"/>
    <property type="match status" value="1"/>
</dbReference>
<evidence type="ECO:0000256" key="3">
    <source>
        <dbReference type="ARBA" id="ARBA00007913"/>
    </source>
</evidence>
<dbReference type="Gene3D" id="3.40.50.300">
    <property type="entry name" value="P-loop containing nucleotide triphosphate hydrolases"/>
    <property type="match status" value="2"/>
</dbReference>
<dbReference type="GO" id="GO:0003723">
    <property type="term" value="F:RNA binding"/>
    <property type="evidence" value="ECO:0007669"/>
    <property type="project" value="InterPro"/>
</dbReference>